<dbReference type="Gene3D" id="3.30.1330.120">
    <property type="entry name" value="2-methylcitrate dehydratase PrpD"/>
    <property type="match status" value="1"/>
</dbReference>
<dbReference type="SUPFAM" id="SSF103378">
    <property type="entry name" value="2-methylcitrate dehydratase PrpD"/>
    <property type="match status" value="1"/>
</dbReference>
<evidence type="ECO:0000256" key="1">
    <source>
        <dbReference type="ARBA" id="ARBA00006174"/>
    </source>
</evidence>
<evidence type="ECO:0000259" key="3">
    <source>
        <dbReference type="Pfam" id="PF19305"/>
    </source>
</evidence>
<keyword evidence="5" id="KW-1185">Reference proteome</keyword>
<proteinExistence type="inferred from homology"/>
<evidence type="ECO:0000259" key="2">
    <source>
        <dbReference type="Pfam" id="PF03972"/>
    </source>
</evidence>
<dbReference type="InterPro" id="IPR042188">
    <property type="entry name" value="MmgE/PrpD_sf_2"/>
</dbReference>
<name>A0ABX2BMQ1_9BURK</name>
<dbReference type="InterPro" id="IPR005656">
    <property type="entry name" value="MmgE_PrpD"/>
</dbReference>
<dbReference type="Proteomes" id="UP000652198">
    <property type="component" value="Unassembled WGS sequence"/>
</dbReference>
<dbReference type="Gene3D" id="1.10.4100.10">
    <property type="entry name" value="2-methylcitrate dehydratase PrpD"/>
    <property type="match status" value="1"/>
</dbReference>
<dbReference type="PANTHER" id="PTHR16943:SF8">
    <property type="entry name" value="2-METHYLCITRATE DEHYDRATASE"/>
    <property type="match status" value="1"/>
</dbReference>
<dbReference type="RefSeq" id="WP_172310699.1">
    <property type="nucleotide sequence ID" value="NZ_WOEY01000053.1"/>
</dbReference>
<sequence>MKKRVLDAEAAELASTAPTDPDGPTGQLAQWLAAVELKDIPGDVIERARYLMLDGIGCALVGAQLPWSRTAVGIVADFDGGQVCTVIGWGRRTTASAAALLNGTFIQGFELDDFHPFAPLHSASIVLPSLFACAEKQVSRPVSGEEFLLAMLCGLEVGPRVGLALHGAQMLSRGWHSGSVFGTHASAAAAGKLMGLGAAEFEDALGLAGTQSAGLMAAQFEAMSKRMHHGFASRNGLYAAVLAAGGYTGIKRVFEREYGGFLSTFGEGHAPDASQVSSELGTRWETQRIIIKRHAAMGGLLAAIDGIQALKRETGFTGDDIERIEIDLGHAVFHHGGWVAERPLTSIGAQMNMAYAVAVTVLDGVALTKQFVAPRLDADDVWDLIGKITVRHDATFDTLGPAARGATRLVVHFRNRPRRELLLRHPEGDALPEVSNDEIVHKFRQLTDGVIAVSRRDEIERAVVGLDKMADVRELIGLLAEPVKSPLE</sequence>
<gene>
    <name evidence="4" type="ORF">GNZ12_12905</name>
</gene>
<dbReference type="InterPro" id="IPR045337">
    <property type="entry name" value="MmgE_PrpD_C"/>
</dbReference>
<feature type="domain" description="MmgE/PrpD N-terminal" evidence="2">
    <location>
        <begin position="27"/>
        <end position="268"/>
    </location>
</feature>
<reference evidence="4 5" key="1">
    <citation type="submission" date="2019-11" db="EMBL/GenBank/DDBJ databases">
        <title>Metabolism of dissolved organic matter in forest soils.</title>
        <authorList>
            <person name="Cyle K.T."/>
            <person name="Wilhelm R.C."/>
            <person name="Martinez C.E."/>
        </authorList>
    </citation>
    <scope>NUCLEOTIDE SEQUENCE [LARGE SCALE GENOMIC DNA]</scope>
    <source>
        <strain evidence="4 5">1N</strain>
    </source>
</reference>
<dbReference type="EMBL" id="WOEY01000053">
    <property type="protein sequence ID" value="NPT42197.1"/>
    <property type="molecule type" value="Genomic_DNA"/>
</dbReference>
<accession>A0ABX2BMQ1</accession>
<evidence type="ECO:0000313" key="5">
    <source>
        <dbReference type="Proteomes" id="UP000652198"/>
    </source>
</evidence>
<dbReference type="Pfam" id="PF19305">
    <property type="entry name" value="MmgE_PrpD_C"/>
    <property type="match status" value="1"/>
</dbReference>
<comment type="caution">
    <text evidence="4">The sequence shown here is derived from an EMBL/GenBank/DDBJ whole genome shotgun (WGS) entry which is preliminary data.</text>
</comment>
<protein>
    <submittedName>
        <fullName evidence="4">MmgE/PrpD family protein</fullName>
    </submittedName>
</protein>
<feature type="domain" description="MmgE/PrpD C-terminal" evidence="3">
    <location>
        <begin position="294"/>
        <end position="464"/>
    </location>
</feature>
<dbReference type="Pfam" id="PF03972">
    <property type="entry name" value="MmgE_PrpD_N"/>
    <property type="match status" value="1"/>
</dbReference>
<dbReference type="InterPro" id="IPR042183">
    <property type="entry name" value="MmgE/PrpD_sf_1"/>
</dbReference>
<dbReference type="PANTHER" id="PTHR16943">
    <property type="entry name" value="2-METHYLCITRATE DEHYDRATASE-RELATED"/>
    <property type="match status" value="1"/>
</dbReference>
<evidence type="ECO:0000313" key="4">
    <source>
        <dbReference type="EMBL" id="NPT42197.1"/>
    </source>
</evidence>
<dbReference type="InterPro" id="IPR045336">
    <property type="entry name" value="MmgE_PrpD_N"/>
</dbReference>
<comment type="similarity">
    <text evidence="1">Belongs to the PrpD family.</text>
</comment>
<dbReference type="InterPro" id="IPR036148">
    <property type="entry name" value="MmgE/PrpD_sf"/>
</dbReference>
<organism evidence="4 5">
    <name type="scientific">Paraburkholderia solitsugae</name>
    <dbReference type="NCBI Taxonomy" id="2675748"/>
    <lineage>
        <taxon>Bacteria</taxon>
        <taxon>Pseudomonadati</taxon>
        <taxon>Pseudomonadota</taxon>
        <taxon>Betaproteobacteria</taxon>
        <taxon>Burkholderiales</taxon>
        <taxon>Burkholderiaceae</taxon>
        <taxon>Paraburkholderia</taxon>
    </lineage>
</organism>